<comment type="caution">
    <text evidence="1">The sequence shown here is derived from an EMBL/GenBank/DDBJ whole genome shotgun (WGS) entry which is preliminary data.</text>
</comment>
<dbReference type="Proteomes" id="UP001161137">
    <property type="component" value="Unassembled WGS sequence"/>
</dbReference>
<dbReference type="RefSeq" id="WP_164676860.1">
    <property type="nucleotide sequence ID" value="NZ_JAOCDH010000040.1"/>
</dbReference>
<dbReference type="EMBL" id="JAOCDH010000040">
    <property type="protein sequence ID" value="MDH0704384.1"/>
    <property type="molecule type" value="Genomic_DNA"/>
</dbReference>
<name>A0AA42IXC5_9GAMM</name>
<evidence type="ECO:0000313" key="1">
    <source>
        <dbReference type="EMBL" id="MDH0704384.1"/>
    </source>
</evidence>
<dbReference type="AlphaFoldDB" id="A0AA42IXC5"/>
<reference evidence="1" key="1">
    <citation type="submission" date="2022-09" db="EMBL/GenBank/DDBJ databases">
        <title>Intensive care unit water sources are persistently colonized with multi-drug resistant bacteria and are the site of extensive horizontal gene transfer of antibiotic resistance genes.</title>
        <authorList>
            <person name="Diorio-Toth L."/>
        </authorList>
    </citation>
    <scope>NUCLEOTIDE SEQUENCE</scope>
    <source>
        <strain evidence="1">GD03863</strain>
    </source>
</reference>
<accession>A0AA42IXC5</accession>
<gene>
    <name evidence="1" type="ORF">N5D41_23185</name>
</gene>
<evidence type="ECO:0000313" key="2">
    <source>
        <dbReference type="Proteomes" id="UP001161137"/>
    </source>
</evidence>
<protein>
    <submittedName>
        <fullName evidence="1">Uncharacterized protein</fullName>
    </submittedName>
</protein>
<sequence length="57" mass="6558">MFFSMRSWRLARQRAVTFAGAAILAKPPLRELLVRRLRVSISSGVTERSLLLPLVRY</sequence>
<proteinExistence type="predicted"/>
<organism evidence="1 2">
    <name type="scientific">Ectopseudomonas toyotomiensis</name>
    <dbReference type="NCBI Taxonomy" id="554344"/>
    <lineage>
        <taxon>Bacteria</taxon>
        <taxon>Pseudomonadati</taxon>
        <taxon>Pseudomonadota</taxon>
        <taxon>Gammaproteobacteria</taxon>
        <taxon>Pseudomonadales</taxon>
        <taxon>Pseudomonadaceae</taxon>
        <taxon>Ectopseudomonas</taxon>
    </lineage>
</organism>